<evidence type="ECO:0000256" key="5">
    <source>
        <dbReference type="ARBA" id="ARBA00022729"/>
    </source>
</evidence>
<dbReference type="SUPFAM" id="SSF56112">
    <property type="entry name" value="Protein kinase-like (PK-like)"/>
    <property type="match status" value="1"/>
</dbReference>
<dbReference type="FunFam" id="2.60.120.430:FF:000007">
    <property type="entry name" value="FERONIA receptor-like kinase"/>
    <property type="match status" value="1"/>
</dbReference>
<evidence type="ECO:0000259" key="14">
    <source>
        <dbReference type="PROSITE" id="PS50011"/>
    </source>
</evidence>
<dbReference type="Proteomes" id="UP000187203">
    <property type="component" value="Unassembled WGS sequence"/>
</dbReference>
<evidence type="ECO:0000256" key="2">
    <source>
        <dbReference type="ARBA" id="ARBA00022527"/>
    </source>
</evidence>
<dbReference type="EMBL" id="AWUE01024482">
    <property type="protein sequence ID" value="OMO50605.1"/>
    <property type="molecule type" value="Genomic_DNA"/>
</dbReference>
<comment type="subcellular location">
    <subcellularLocation>
        <location evidence="1">Membrane</location>
        <topology evidence="1">Single-pass type I membrane protein</topology>
    </subcellularLocation>
</comment>
<evidence type="ECO:0000313" key="15">
    <source>
        <dbReference type="EMBL" id="OMO50605.1"/>
    </source>
</evidence>
<proteinExistence type="predicted"/>
<keyword evidence="10 13" id="KW-0472">Membrane</keyword>
<keyword evidence="9 13" id="KW-1133">Transmembrane helix</keyword>
<keyword evidence="11" id="KW-0325">Glycoprotein</keyword>
<protein>
    <recommendedName>
        <fullName evidence="14">Protein kinase domain-containing protein</fullName>
    </recommendedName>
</protein>
<evidence type="ECO:0000256" key="3">
    <source>
        <dbReference type="ARBA" id="ARBA00022679"/>
    </source>
</evidence>
<dbReference type="InterPro" id="IPR017441">
    <property type="entry name" value="Protein_kinase_ATP_BS"/>
</dbReference>
<evidence type="ECO:0000256" key="6">
    <source>
        <dbReference type="ARBA" id="ARBA00022741"/>
    </source>
</evidence>
<reference evidence="16" key="1">
    <citation type="submission" date="2013-09" db="EMBL/GenBank/DDBJ databases">
        <title>Corchorus olitorius genome sequencing.</title>
        <authorList>
            <person name="Alam M."/>
            <person name="Haque M.S."/>
            <person name="Islam M.S."/>
            <person name="Emdad E.M."/>
            <person name="Islam M.M."/>
            <person name="Ahmed B."/>
            <person name="Halim A."/>
            <person name="Hossen Q.M.M."/>
            <person name="Hossain M.Z."/>
            <person name="Ahmed R."/>
            <person name="Khan M.M."/>
            <person name="Islam R."/>
            <person name="Rashid M.M."/>
            <person name="Khan S.A."/>
            <person name="Rahman M.S."/>
            <person name="Alam M."/>
            <person name="Yahiya A.S."/>
            <person name="Khan M.S."/>
            <person name="Azam M.S."/>
            <person name="Haque T."/>
            <person name="Lashkar M.Z.H."/>
            <person name="Akhand A.I."/>
            <person name="Morshed G."/>
            <person name="Roy S."/>
            <person name="Uddin K.S."/>
            <person name="Rabeya T."/>
            <person name="Hossain A.S."/>
            <person name="Chowdhury A."/>
            <person name="Snigdha A.R."/>
            <person name="Mortoza M.S."/>
            <person name="Matin S.A."/>
            <person name="Hoque S.M.E."/>
            <person name="Islam M.K."/>
            <person name="Roy D.K."/>
            <person name="Haider R."/>
            <person name="Moosa M.M."/>
            <person name="Elias S.M."/>
            <person name="Hasan A.M."/>
            <person name="Jahan S."/>
            <person name="Shafiuddin M."/>
            <person name="Mahmood N."/>
            <person name="Shommy N.S."/>
        </authorList>
    </citation>
    <scope>NUCLEOTIDE SEQUENCE [LARGE SCALE GENOMIC DNA]</scope>
    <source>
        <strain evidence="16">cv. O-4</strain>
    </source>
</reference>
<evidence type="ECO:0000256" key="9">
    <source>
        <dbReference type="ARBA" id="ARBA00022989"/>
    </source>
</evidence>
<keyword evidence="3" id="KW-0808">Transferase</keyword>
<dbReference type="PROSITE" id="PS50011">
    <property type="entry name" value="PROTEIN_KINASE_DOM"/>
    <property type="match status" value="1"/>
</dbReference>
<dbReference type="Pfam" id="PF12819">
    <property type="entry name" value="Malectin_like"/>
    <property type="match status" value="1"/>
</dbReference>
<dbReference type="GO" id="GO:0004674">
    <property type="term" value="F:protein serine/threonine kinase activity"/>
    <property type="evidence" value="ECO:0007669"/>
    <property type="project" value="UniProtKB-KW"/>
</dbReference>
<dbReference type="GO" id="GO:0005524">
    <property type="term" value="F:ATP binding"/>
    <property type="evidence" value="ECO:0007669"/>
    <property type="project" value="UniProtKB-UniRule"/>
</dbReference>
<keyword evidence="4 13" id="KW-0812">Transmembrane</keyword>
<evidence type="ECO:0000256" key="11">
    <source>
        <dbReference type="ARBA" id="ARBA00023180"/>
    </source>
</evidence>
<dbReference type="InterPro" id="IPR045272">
    <property type="entry name" value="ANXUR1/2-like"/>
</dbReference>
<evidence type="ECO:0000256" key="7">
    <source>
        <dbReference type="ARBA" id="ARBA00022777"/>
    </source>
</evidence>
<dbReference type="InterPro" id="IPR024788">
    <property type="entry name" value="Malectin-like_Carb-bd_dom"/>
</dbReference>
<dbReference type="PROSITE" id="PS00107">
    <property type="entry name" value="PROTEIN_KINASE_ATP"/>
    <property type="match status" value="1"/>
</dbReference>
<evidence type="ECO:0000256" key="12">
    <source>
        <dbReference type="PROSITE-ProRule" id="PRU10141"/>
    </source>
</evidence>
<dbReference type="Gene3D" id="2.60.120.430">
    <property type="entry name" value="Galactose-binding lectin"/>
    <property type="match status" value="2"/>
</dbReference>
<evidence type="ECO:0000313" key="16">
    <source>
        <dbReference type="Proteomes" id="UP000187203"/>
    </source>
</evidence>
<dbReference type="InterPro" id="IPR011009">
    <property type="entry name" value="Kinase-like_dom_sf"/>
</dbReference>
<feature type="transmembrane region" description="Helical" evidence="13">
    <location>
        <begin position="430"/>
        <end position="452"/>
    </location>
</feature>
<dbReference type="FunFam" id="3.30.200.20:FF:000039">
    <property type="entry name" value="receptor-like protein kinase FERONIA"/>
    <property type="match status" value="1"/>
</dbReference>
<evidence type="ECO:0000256" key="4">
    <source>
        <dbReference type="ARBA" id="ARBA00022692"/>
    </source>
</evidence>
<feature type="domain" description="Protein kinase" evidence="14">
    <location>
        <begin position="485"/>
        <end position="727"/>
    </location>
</feature>
<keyword evidence="7" id="KW-0418">Kinase</keyword>
<dbReference type="GO" id="GO:0004714">
    <property type="term" value="F:transmembrane receptor protein tyrosine kinase activity"/>
    <property type="evidence" value="ECO:0007669"/>
    <property type="project" value="InterPro"/>
</dbReference>
<dbReference type="PANTHER" id="PTHR34590">
    <property type="entry name" value="OS03G0124300 PROTEIN-RELATED"/>
    <property type="match status" value="1"/>
</dbReference>
<feature type="binding site" evidence="12">
    <location>
        <position position="514"/>
    </location>
    <ligand>
        <name>ATP</name>
        <dbReference type="ChEBI" id="CHEBI:30616"/>
    </ligand>
</feature>
<dbReference type="FunFam" id="2.60.120.430:FF:000003">
    <property type="entry name" value="FERONIA receptor-like kinase"/>
    <property type="match status" value="1"/>
</dbReference>
<dbReference type="Pfam" id="PF07714">
    <property type="entry name" value="PK_Tyr_Ser-Thr"/>
    <property type="match status" value="1"/>
</dbReference>
<dbReference type="InterPro" id="IPR001245">
    <property type="entry name" value="Ser-Thr/Tyr_kinase_cat_dom"/>
</dbReference>
<comment type="caution">
    <text evidence="15">The sequence shown here is derived from an EMBL/GenBank/DDBJ whole genome shotgun (WGS) entry which is preliminary data.</text>
</comment>
<keyword evidence="16" id="KW-1185">Reference proteome</keyword>
<dbReference type="AlphaFoldDB" id="A0A1R3FXR5"/>
<evidence type="ECO:0000256" key="10">
    <source>
        <dbReference type="ARBA" id="ARBA00023136"/>
    </source>
</evidence>
<dbReference type="InterPro" id="IPR000719">
    <property type="entry name" value="Prot_kinase_dom"/>
</dbReference>
<keyword evidence="6 12" id="KW-0547">Nucleotide-binding</keyword>
<keyword evidence="5" id="KW-0732">Signal</keyword>
<dbReference type="GO" id="GO:0016020">
    <property type="term" value="C:membrane"/>
    <property type="evidence" value="ECO:0007669"/>
    <property type="project" value="UniProtKB-SubCell"/>
</dbReference>
<sequence>MQTPLLFFFVFVSFFLLNIYPIFTTAKDIFLNCGSSSNSIGLDGHHWTGDSGNTPFGGSGLLNGSSVVLNSLPPSIDPIPFMTARIFQSPFTYSFRVSPGQNFIRLHFYPGNYHQFQRSKAFFTVTAGPFTLLSNFSPSYTVDSLRLQTLVKEFCLNIEENHQVLNITFSPSSAPLGAYAFINGIEIVSMPTNLYFTGSNDRRIHGSALRNRFPVENSTALEMIHRLNIGGGSISPENDSGSLYREWSDDKDYFRGSGDGLVNASSIRIKYLKVAPYVAPAKVYQTSRSAIKSKSLAWNLTVDSGFIYLLRLHLCDNREEATKRGRRKFLIRIGDGKGKNIEEDVISWSGGRGIPVYRDYVVKVQNEGSFGKTDLVISLGNLKDLNSNPILNGLEVFKLNDSQGNLAGLNPALKTAPIPSPGDRSEVLEFTIGGAAVILILLSGLAIIFCLLRRGKCNTKDNSIGPKGLCRRFTLEELRAATNNFDRALIIGNGGFGRVYKGYIDGGDTPVAIKALKPTSTQGSNEFEAEIKMLSDLRHLHLQSLAEWVQQRIKAGKLNRIIDPNLKGEIAPECLKVFASIALKCLNCDKHKRPIISSVLKRLERALELQNHCTDSVSDGESLSSNDMEIVSRSCNNNSKAVHSCPTFWNKTVSHKELFRFLSDKAGFKWSKRPPALSLCGLQALYCSVPAYGALSRDGHMSNSSDYGTPGRVMVPILFDDDDTFKL</sequence>
<evidence type="ECO:0000256" key="1">
    <source>
        <dbReference type="ARBA" id="ARBA00004479"/>
    </source>
</evidence>
<evidence type="ECO:0000256" key="8">
    <source>
        <dbReference type="ARBA" id="ARBA00022840"/>
    </source>
</evidence>
<keyword evidence="8 12" id="KW-0067">ATP-binding</keyword>
<gene>
    <name evidence="15" type="ORF">COLO4_37981</name>
</gene>
<dbReference type="STRING" id="93759.A0A1R3FXR5"/>
<dbReference type="OrthoDB" id="4062651at2759"/>
<accession>A0A1R3FXR5</accession>
<evidence type="ECO:0000256" key="13">
    <source>
        <dbReference type="SAM" id="Phobius"/>
    </source>
</evidence>
<name>A0A1R3FXR5_9ROSI</name>
<dbReference type="Gene3D" id="3.30.200.20">
    <property type="entry name" value="Phosphorylase Kinase, domain 1"/>
    <property type="match status" value="1"/>
</dbReference>
<organism evidence="15 16">
    <name type="scientific">Corchorus olitorius</name>
    <dbReference type="NCBI Taxonomy" id="93759"/>
    <lineage>
        <taxon>Eukaryota</taxon>
        <taxon>Viridiplantae</taxon>
        <taxon>Streptophyta</taxon>
        <taxon>Embryophyta</taxon>
        <taxon>Tracheophyta</taxon>
        <taxon>Spermatophyta</taxon>
        <taxon>Magnoliopsida</taxon>
        <taxon>eudicotyledons</taxon>
        <taxon>Gunneridae</taxon>
        <taxon>Pentapetalae</taxon>
        <taxon>rosids</taxon>
        <taxon>malvids</taxon>
        <taxon>Malvales</taxon>
        <taxon>Malvaceae</taxon>
        <taxon>Grewioideae</taxon>
        <taxon>Apeibeae</taxon>
        <taxon>Corchorus</taxon>
    </lineage>
</organism>
<keyword evidence="2" id="KW-0723">Serine/threonine-protein kinase</keyword>